<dbReference type="GO" id="GO:0008233">
    <property type="term" value="F:peptidase activity"/>
    <property type="evidence" value="ECO:0007669"/>
    <property type="project" value="InterPro"/>
</dbReference>
<proteinExistence type="predicted"/>
<organism evidence="2 3">
    <name type="scientific">Candidatus Gottesmanbacteria bacterium RBG_16_52_11</name>
    <dbReference type="NCBI Taxonomy" id="1798374"/>
    <lineage>
        <taxon>Bacteria</taxon>
        <taxon>Candidatus Gottesmaniibacteriota</taxon>
    </lineage>
</organism>
<dbReference type="Pfam" id="PF03412">
    <property type="entry name" value="Peptidase_C39"/>
    <property type="match status" value="1"/>
</dbReference>
<comment type="caution">
    <text evidence="2">The sequence shown here is derived from an EMBL/GenBank/DDBJ whole genome shotgun (WGS) entry which is preliminary data.</text>
</comment>
<accession>A0A1F5YPE3</accession>
<gene>
    <name evidence="2" type="ORF">A2Z33_01235</name>
</gene>
<evidence type="ECO:0000259" key="1">
    <source>
        <dbReference type="Pfam" id="PF03412"/>
    </source>
</evidence>
<dbReference type="Gene3D" id="3.90.70.10">
    <property type="entry name" value="Cysteine proteinases"/>
    <property type="match status" value="1"/>
</dbReference>
<dbReference type="InterPro" id="IPR038765">
    <property type="entry name" value="Papain-like_cys_pep_sf"/>
</dbReference>
<dbReference type="InterPro" id="IPR005074">
    <property type="entry name" value="Peptidase_C39"/>
</dbReference>
<dbReference type="SUPFAM" id="SSF54001">
    <property type="entry name" value="Cysteine proteinases"/>
    <property type="match status" value="1"/>
</dbReference>
<feature type="domain" description="Peptidase C39" evidence="1">
    <location>
        <begin position="46"/>
        <end position="185"/>
    </location>
</feature>
<dbReference type="GO" id="GO:0006508">
    <property type="term" value="P:proteolysis"/>
    <property type="evidence" value="ECO:0007669"/>
    <property type="project" value="InterPro"/>
</dbReference>
<dbReference type="EMBL" id="MFJD01000009">
    <property type="protein sequence ID" value="OGG01857.1"/>
    <property type="molecule type" value="Genomic_DNA"/>
</dbReference>
<reference evidence="2 3" key="1">
    <citation type="journal article" date="2016" name="Nat. Commun.">
        <title>Thousands of microbial genomes shed light on interconnected biogeochemical processes in an aquifer system.</title>
        <authorList>
            <person name="Anantharaman K."/>
            <person name="Brown C.T."/>
            <person name="Hug L.A."/>
            <person name="Sharon I."/>
            <person name="Castelle C.J."/>
            <person name="Probst A.J."/>
            <person name="Thomas B.C."/>
            <person name="Singh A."/>
            <person name="Wilkins M.J."/>
            <person name="Karaoz U."/>
            <person name="Brodie E.L."/>
            <person name="Williams K.H."/>
            <person name="Hubbard S.S."/>
            <person name="Banfield J.F."/>
        </authorList>
    </citation>
    <scope>NUCLEOTIDE SEQUENCE [LARGE SCALE GENOMIC DNA]</scope>
</reference>
<evidence type="ECO:0000313" key="3">
    <source>
        <dbReference type="Proteomes" id="UP000178448"/>
    </source>
</evidence>
<name>A0A1F5YPE3_9BACT</name>
<dbReference type="STRING" id="1798374.A2Z33_01235"/>
<dbReference type="GO" id="GO:0016020">
    <property type="term" value="C:membrane"/>
    <property type="evidence" value="ECO:0007669"/>
    <property type="project" value="InterPro"/>
</dbReference>
<evidence type="ECO:0000313" key="2">
    <source>
        <dbReference type="EMBL" id="OGG01857.1"/>
    </source>
</evidence>
<protein>
    <recommendedName>
        <fullName evidence="1">Peptidase C39 domain-containing protein</fullName>
    </recommendedName>
</protein>
<sequence length="235" mass="27021">MHPFYCTTDCLPGIKSYSILLDLAGTGTNPYNRNPADFPLMGRSRIKPVLQPDDVSCGPATVKHVMAVFNRRRSISSLSRLCRTNGNGTNTKNMIRALRRLGFYVSVRESATLSDVKRALRRDSRKQAAIVSYLAEDRPDRTPDPDSGHWGMVAGFSPKRQRISILDSSVGARRTYRWDNFRQRWYDYDLKRNRSHARSPRFRVRRQWQPHLLMVASQSIPDNPGLRQLRTFSPL</sequence>
<dbReference type="AlphaFoldDB" id="A0A1F5YPE3"/>
<dbReference type="GO" id="GO:0005524">
    <property type="term" value="F:ATP binding"/>
    <property type="evidence" value="ECO:0007669"/>
    <property type="project" value="InterPro"/>
</dbReference>
<dbReference type="Proteomes" id="UP000178448">
    <property type="component" value="Unassembled WGS sequence"/>
</dbReference>